<reference evidence="1" key="1">
    <citation type="submission" date="2021-01" db="EMBL/GenBank/DDBJ databases">
        <title>Complete genome sequence of Clostridiales bacterium R-7.</title>
        <authorList>
            <person name="Mahoney-Kurpe S.C."/>
            <person name="Palevich N."/>
            <person name="Koike S."/>
            <person name="Moon C.D."/>
            <person name="Attwood G.T."/>
        </authorList>
    </citation>
    <scope>NUCLEOTIDE SEQUENCE</scope>
    <source>
        <strain evidence="1">R-7</strain>
    </source>
</reference>
<accession>A0AC61MWS2</accession>
<gene>
    <name evidence="1" type="ORF">JYE49_00590</name>
</gene>
<protein>
    <submittedName>
        <fullName evidence="1">Uncharacterized protein</fullName>
    </submittedName>
</protein>
<dbReference type="Proteomes" id="UP000682782">
    <property type="component" value="Chromosome"/>
</dbReference>
<evidence type="ECO:0000313" key="2">
    <source>
        <dbReference type="Proteomes" id="UP000682782"/>
    </source>
</evidence>
<dbReference type="EMBL" id="CP068393">
    <property type="protein sequence ID" value="QUC67250.1"/>
    <property type="molecule type" value="Genomic_DNA"/>
</dbReference>
<evidence type="ECO:0000313" key="1">
    <source>
        <dbReference type="EMBL" id="QUC67250.1"/>
    </source>
</evidence>
<organism evidence="1 2">
    <name type="scientific">Aristaeella hokkaidonensis</name>
    <dbReference type="NCBI Taxonomy" id="3046382"/>
    <lineage>
        <taxon>Bacteria</taxon>
        <taxon>Bacillati</taxon>
        <taxon>Bacillota</taxon>
        <taxon>Clostridia</taxon>
        <taxon>Eubacteriales</taxon>
        <taxon>Aristaeellaceae</taxon>
        <taxon>Aristaeella</taxon>
    </lineage>
</organism>
<proteinExistence type="predicted"/>
<sequence length="561" mass="65274">MKKRIIIFSILGIILFLLPLAVNAEAYLKYNYEVGWAIEDGQLYYRDSNKTKVTGDIRIDQIVYSFADDGHLKHMDGFIHVILGNEYIMQTYYIDLNDNLATGLTTINGDTYFFDENNYYMLTGCIEINGKNYLFAPNLVKNAWRYDYYADKDGIVDKTPGYRKIDDDMYYFDENGKCVSGFVEIDGEMHLFTHTGGPSADYRPYEQRGWVNDSGFLYYFDLNTGVMATGNKEIDGISYTFYNDGVLKVQNDIEYVDGMFQAFDNNSRLKYSGVIYSSDGNTYYVDSGVHSSYIQLNSGWSNIRGRWFYRYEEGGWPCGVYDIYDSANDTSTPYVFSKSGELMTGWTKIGSNYYLADSNGHAVLGWVYSGGKWYYLRESWETEFDQYGSMATGWEYIYPYWYFFDNNGAMCTGWQLINDKWYYFSNSGFMVTGWVNLGSSWYYMDQSGEMCTGWICVDNNWYYLNSDGSMVTGWKKINNRWYYMNADGTMLTGWLSSGNHWYYFNSSGAMVTGWYEEKKGNTSAWYWFDDNGAMVTGWKEINGQWEMFDTNGVWLYTWNGN</sequence>
<name>A0AC61MWS2_9FIRM</name>
<keyword evidence="2" id="KW-1185">Reference proteome</keyword>